<keyword evidence="2" id="KW-0479">Metal-binding</keyword>
<comment type="caution">
    <text evidence="9">The sequence shown here is derived from an EMBL/GenBank/DDBJ whole genome shotgun (WGS) entry which is preliminary data.</text>
</comment>
<evidence type="ECO:0000313" key="10">
    <source>
        <dbReference type="Proteomes" id="UP001498398"/>
    </source>
</evidence>
<feature type="region of interest" description="Disordered" evidence="7">
    <location>
        <begin position="387"/>
        <end position="408"/>
    </location>
</feature>
<evidence type="ECO:0000256" key="7">
    <source>
        <dbReference type="SAM" id="MobiDB-lite"/>
    </source>
</evidence>
<proteinExistence type="predicted"/>
<evidence type="ECO:0000259" key="8">
    <source>
        <dbReference type="PROSITE" id="PS51393"/>
    </source>
</evidence>
<dbReference type="InterPro" id="IPR013819">
    <property type="entry name" value="LipOase_C"/>
</dbReference>
<dbReference type="PANTHER" id="PTHR11771">
    <property type="entry name" value="LIPOXYGENASE"/>
    <property type="match status" value="1"/>
</dbReference>
<feature type="domain" description="Lipoxygenase" evidence="8">
    <location>
        <begin position="426"/>
        <end position="898"/>
    </location>
</feature>
<evidence type="ECO:0000256" key="4">
    <source>
        <dbReference type="ARBA" id="ARBA00022964"/>
    </source>
</evidence>
<dbReference type="PROSITE" id="PS51393">
    <property type="entry name" value="LIPOXYGENASE_3"/>
    <property type="match status" value="1"/>
</dbReference>
<dbReference type="InterPro" id="IPR036226">
    <property type="entry name" value="LipOase_C_sf"/>
</dbReference>
<evidence type="ECO:0000256" key="6">
    <source>
        <dbReference type="SAM" id="Coils"/>
    </source>
</evidence>
<dbReference type="InterPro" id="IPR006703">
    <property type="entry name" value="G_AIG1"/>
</dbReference>
<dbReference type="Proteomes" id="UP001498398">
    <property type="component" value="Unassembled WGS sequence"/>
</dbReference>
<dbReference type="Gene3D" id="3.10.450.60">
    <property type="match status" value="1"/>
</dbReference>
<keyword evidence="10" id="KW-1185">Reference proteome</keyword>
<dbReference type="InterPro" id="IPR000907">
    <property type="entry name" value="LipOase"/>
</dbReference>
<dbReference type="Pfam" id="PF00305">
    <property type="entry name" value="Lipoxygenase"/>
    <property type="match status" value="1"/>
</dbReference>
<dbReference type="InterPro" id="IPR027417">
    <property type="entry name" value="P-loop_NTPase"/>
</dbReference>
<gene>
    <name evidence="9" type="ORF">VKT23_015467</name>
</gene>
<name>A0ABR1J291_9AGAR</name>
<evidence type="ECO:0000313" key="9">
    <source>
        <dbReference type="EMBL" id="KAK7444069.1"/>
    </source>
</evidence>
<sequence>MNSQDDVVIVVMGSTGTGKSSFVKLLTGNTAVKIGNTLDSETSNVQVLRFVDPTSRRNVVIVDTPGFDDSRTSISDTQILTTITEFLLKEYDSRRKLNSLVYLQRISDPRFGAQSNRNLKVFRNLCGTENYKNMVILTTFWDQVDAEGEGLRRETQLESKFLKDIVEGGAYLMRHDRTTESARRVLEHILTLTPTNVHIQREIREEGKNLEDTAAGSVHREEVEHIIAKHKKDLADLKAEMEKMKGINKSLRRELEEERENLQQNLVRWESERSALKRGLREARDSRKQLQLNNEEQFDQDTTGTIMENPPPSYEQVYSLEPVPPGPRNNALQFSHTDHYPPFLKSIPRKLQTLEIFNFTSLVQTTAMLFINPSLLPKIRNRAPDSATTHTMQDLEERNSRLHNESRQSCNRDMYSNVNIGLRRDWYTDAVFGQQQFTGTNPTTITLAPRRWIEEFKAAARTQGRTDVATLLTEGAGSLFVQDYSYFRSAMGVHPTAEFTIEGRYGCASVVLFHLESEGKLHPVAITLDYKGDMEKSVTIFNSRTTSFAPGNEWGDWPWRYAKMCAQVSDWLRHEVTIHLINTHLTEEVLIVAAYRTFDPSHVVFNLLEPHWKTTLSLNKAARETLVPKIIIPLTGFTTTQVYSFIQNAYGTLDWTGSYVPNDLKKRGFPVQDLDKPKYHNYGYARNISRIWDIIRKFVSAVLREVYMGGDAQVACDMSISAFCQEVRAYSGGQLASFPIIKTLDELIDFVTMGIHIASPQHTAVNYLQQYYQTFIPNKPSALCNQLPQSLEELEAFGESDILSALPIDRPRDWLVMAQVPYLLSFEVSDDSTIFHYAQTTSSSFSARDCIRKAASVLRDDLEEFSRNTVSELNMDLDDQETPYYVLDPKRTAVSILI</sequence>
<dbReference type="SUPFAM" id="SSF52540">
    <property type="entry name" value="P-loop containing nucleoside triphosphate hydrolases"/>
    <property type="match status" value="1"/>
</dbReference>
<dbReference type="EMBL" id="JBANRG010000052">
    <property type="protein sequence ID" value="KAK7444069.1"/>
    <property type="molecule type" value="Genomic_DNA"/>
</dbReference>
<evidence type="ECO:0000256" key="5">
    <source>
        <dbReference type="ARBA" id="ARBA00023002"/>
    </source>
</evidence>
<feature type="compositionally biased region" description="Basic and acidic residues" evidence="7">
    <location>
        <begin position="393"/>
        <end position="406"/>
    </location>
</feature>
<keyword evidence="5" id="KW-0560">Oxidoreductase</keyword>
<dbReference type="Gene3D" id="3.40.50.300">
    <property type="entry name" value="P-loop containing nucleotide triphosphate hydrolases"/>
    <property type="match status" value="1"/>
</dbReference>
<reference evidence="9 10" key="1">
    <citation type="submission" date="2024-01" db="EMBL/GenBank/DDBJ databases">
        <title>A draft genome for the cacao thread blight pathogen Marasmiellus scandens.</title>
        <authorList>
            <person name="Baruah I.K."/>
            <person name="Leung J."/>
            <person name="Bukari Y."/>
            <person name="Amoako-Attah I."/>
            <person name="Meinhardt L.W."/>
            <person name="Bailey B.A."/>
            <person name="Cohen S.P."/>
        </authorList>
    </citation>
    <scope>NUCLEOTIDE SEQUENCE [LARGE SCALE GENOMIC DNA]</scope>
    <source>
        <strain evidence="9 10">GH-19</strain>
    </source>
</reference>
<keyword evidence="4" id="KW-0223">Dioxygenase</keyword>
<evidence type="ECO:0000256" key="1">
    <source>
        <dbReference type="ARBA" id="ARBA00021175"/>
    </source>
</evidence>
<accession>A0ABR1J291</accession>
<keyword evidence="6" id="KW-0175">Coiled coil</keyword>
<evidence type="ECO:0000256" key="3">
    <source>
        <dbReference type="ARBA" id="ARBA00022741"/>
    </source>
</evidence>
<feature type="coiled-coil region" evidence="6">
    <location>
        <begin position="220"/>
        <end position="300"/>
    </location>
</feature>
<dbReference type="Pfam" id="PF04548">
    <property type="entry name" value="AIG1"/>
    <property type="match status" value="1"/>
</dbReference>
<organism evidence="9 10">
    <name type="scientific">Marasmiellus scandens</name>
    <dbReference type="NCBI Taxonomy" id="2682957"/>
    <lineage>
        <taxon>Eukaryota</taxon>
        <taxon>Fungi</taxon>
        <taxon>Dikarya</taxon>
        <taxon>Basidiomycota</taxon>
        <taxon>Agaricomycotina</taxon>
        <taxon>Agaricomycetes</taxon>
        <taxon>Agaricomycetidae</taxon>
        <taxon>Agaricales</taxon>
        <taxon>Marasmiineae</taxon>
        <taxon>Omphalotaceae</taxon>
        <taxon>Marasmiellus</taxon>
    </lineage>
</organism>
<dbReference type="Gene3D" id="1.20.245.10">
    <property type="entry name" value="Lipoxygenase-1, Domain 5"/>
    <property type="match status" value="1"/>
</dbReference>
<evidence type="ECO:0000256" key="2">
    <source>
        <dbReference type="ARBA" id="ARBA00022723"/>
    </source>
</evidence>
<dbReference type="SUPFAM" id="SSF48484">
    <property type="entry name" value="Lipoxigenase"/>
    <property type="match status" value="1"/>
</dbReference>
<keyword evidence="3" id="KW-0547">Nucleotide-binding</keyword>
<protein>
    <recommendedName>
        <fullName evidence="1">Manganese lipoxygenase</fullName>
    </recommendedName>
</protein>